<dbReference type="RefSeq" id="WP_186408132.1">
    <property type="nucleotide sequence ID" value="NZ_FLQX01000133.1"/>
</dbReference>
<dbReference type="STRING" id="1860102.ACCAA_550043"/>
<accession>A0A1A8XT05</accession>
<proteinExistence type="predicted"/>
<keyword evidence="2" id="KW-1185">Reference proteome</keyword>
<dbReference type="EMBL" id="FLQX01000133">
    <property type="protein sequence ID" value="SBT08214.1"/>
    <property type="molecule type" value="Genomic_DNA"/>
</dbReference>
<sequence>MRRWIGDLQSACRHLATIALIAVASGAHSLRAAPFVPTDDAQVLERLAERNTPQYRQLKALQAALALAPGNVSRATGLAAAYIRTARQEGDPRYLGYAQSALAPWWRDPNAPTPVLVQRATIRQSLHDFDAAVGDLSTALRREPWNAQALLTRATVLTVQGKYADARADCTTLAKAAPEIYVVICVAAIDSVTGEARRAADSLVRALATLPRIDAASRAYGETTLGEIAHRLGDAAAQAHFAAALQADARDLYLIGAYSDWLLDQGRPDDVVPLVINETRVDPLVLRLGLAQQALQRPEAATTIGALRAQFDASRARGDTVHRREEARFALHLDRDPARALSLARDNWRVQREPADLRILAEAVAATGDADALATVRRWLAETGIEYQAVANLVGATARRNTTQ</sequence>
<dbReference type="Gene3D" id="1.25.40.10">
    <property type="entry name" value="Tetratricopeptide repeat domain"/>
    <property type="match status" value="1"/>
</dbReference>
<dbReference type="AlphaFoldDB" id="A0A1A8XT05"/>
<protein>
    <submittedName>
        <fullName evidence="1">Uncharacterized protein</fullName>
    </submittedName>
</protein>
<reference evidence="1 2" key="1">
    <citation type="submission" date="2016-06" db="EMBL/GenBank/DDBJ databases">
        <authorList>
            <person name="Kjaerup R.B."/>
            <person name="Dalgaard T.S."/>
            <person name="Juul-Madsen H.R."/>
        </authorList>
    </citation>
    <scope>NUCLEOTIDE SEQUENCE [LARGE SCALE GENOMIC DNA]</scope>
    <source>
        <strain evidence="1">3</strain>
    </source>
</reference>
<gene>
    <name evidence="1" type="ORF">ACCAA_550043</name>
</gene>
<dbReference type="SUPFAM" id="SSF48452">
    <property type="entry name" value="TPR-like"/>
    <property type="match status" value="1"/>
</dbReference>
<evidence type="ECO:0000313" key="1">
    <source>
        <dbReference type="EMBL" id="SBT08214.1"/>
    </source>
</evidence>
<dbReference type="Proteomes" id="UP000199169">
    <property type="component" value="Unassembled WGS sequence"/>
</dbReference>
<evidence type="ECO:0000313" key="2">
    <source>
        <dbReference type="Proteomes" id="UP000199169"/>
    </source>
</evidence>
<organism evidence="1 2">
    <name type="scientific">Candidatus Accumulibacter aalborgensis</name>
    <dbReference type="NCBI Taxonomy" id="1860102"/>
    <lineage>
        <taxon>Bacteria</taxon>
        <taxon>Pseudomonadati</taxon>
        <taxon>Pseudomonadota</taxon>
        <taxon>Betaproteobacteria</taxon>
        <taxon>Candidatus Accumulibacter</taxon>
    </lineage>
</organism>
<name>A0A1A8XT05_9PROT</name>
<dbReference type="InterPro" id="IPR011990">
    <property type="entry name" value="TPR-like_helical_dom_sf"/>
</dbReference>